<organism evidence="1 2">
    <name type="scientific">Vibrio aerogenes CECT 7868</name>
    <dbReference type="NCBI Taxonomy" id="1216006"/>
    <lineage>
        <taxon>Bacteria</taxon>
        <taxon>Pseudomonadati</taxon>
        <taxon>Pseudomonadota</taxon>
        <taxon>Gammaproteobacteria</taxon>
        <taxon>Vibrionales</taxon>
        <taxon>Vibrionaceae</taxon>
        <taxon>Vibrio</taxon>
    </lineage>
</organism>
<reference evidence="1 2" key="1">
    <citation type="submission" date="2016-11" db="EMBL/GenBank/DDBJ databases">
        <authorList>
            <person name="Jaros S."/>
            <person name="Januszkiewicz K."/>
            <person name="Wedrychowicz H."/>
        </authorList>
    </citation>
    <scope>NUCLEOTIDE SEQUENCE [LARGE SCALE GENOMIC DNA]</scope>
    <source>
        <strain evidence="1 2">CECT 7868</strain>
    </source>
</reference>
<sequence>MFETIPYDPELAQKARELLLEFQEKMREKDMNTNQMYQFQCYMNNLITAHSIQAKALEESVSGL</sequence>
<dbReference type="Proteomes" id="UP000184608">
    <property type="component" value="Unassembled WGS sequence"/>
</dbReference>
<proteinExistence type="predicted"/>
<accession>A0A1M6EWG1</accession>
<gene>
    <name evidence="1" type="ORF">VA7868_04534</name>
</gene>
<evidence type="ECO:0000313" key="1">
    <source>
        <dbReference type="EMBL" id="SHI89753.1"/>
    </source>
</evidence>
<keyword evidence="2" id="KW-1185">Reference proteome</keyword>
<dbReference type="AlphaFoldDB" id="A0A1M6EWG1"/>
<dbReference type="EMBL" id="FQXZ01000053">
    <property type="protein sequence ID" value="SHI89753.1"/>
    <property type="molecule type" value="Genomic_DNA"/>
</dbReference>
<dbReference type="OrthoDB" id="5879985at2"/>
<protein>
    <submittedName>
        <fullName evidence="1">Uncharacterized protein</fullName>
    </submittedName>
</protein>
<name>A0A1M6EWG1_9VIBR</name>
<dbReference type="STRING" id="1216006.VA7868_04534"/>
<dbReference type="RefSeq" id="WP_073606121.1">
    <property type="nucleotide sequence ID" value="NZ_FQXZ01000053.1"/>
</dbReference>
<evidence type="ECO:0000313" key="2">
    <source>
        <dbReference type="Proteomes" id="UP000184608"/>
    </source>
</evidence>